<evidence type="ECO:0000313" key="4">
    <source>
        <dbReference type="Proteomes" id="UP001583177"/>
    </source>
</evidence>
<feature type="domain" description="Heterokaryon incompatibility" evidence="2">
    <location>
        <begin position="383"/>
        <end position="530"/>
    </location>
</feature>
<dbReference type="PANTHER" id="PTHR33112:SF12">
    <property type="entry name" value="HETEROKARYON INCOMPATIBILITY DOMAIN-CONTAINING PROTEIN"/>
    <property type="match status" value="1"/>
</dbReference>
<feature type="compositionally biased region" description="Pro residues" evidence="1">
    <location>
        <begin position="779"/>
        <end position="789"/>
    </location>
</feature>
<name>A0ABR3W3W9_9PEZI</name>
<evidence type="ECO:0000313" key="3">
    <source>
        <dbReference type="EMBL" id="KAL1852516.1"/>
    </source>
</evidence>
<sequence>MEDGNGPASSARRLFSTPGFISSVRVPGISARPDPRHRDRTLPNSSTDEAPRSQSSLPGRLPRVAFPNVLPQLPNLPNLRRLLPGSNKLCSRCSKINFAQFGHEPGSSRTGGQGSTHILDLKSILARHGAQRSKEPTPPPPYHVSFSTWASERTRPLTDSEAKWPFGYTYDNVGIVESREAQSDQQRADNSDALDLDFKEGHALNDRPTAQTLRHLSVSGLATAGRVDDNAERNKWYHWATKIIPDSIFLDTIFKNKSPAALKLIIYGQQHEKSGIIEIKLWGAPKARGRAILLLSRFNLRIASPSLTPKQDLQLRYGKVVDNAEIDLDLCHSWLNHCRNTHGETCNTPSWASRLQKPYGLAFRLIDVKNKCLTETDPTTCDFAALSYVWGEKEEGKKLLHLNDSTITRFFTPNKVNSDVGKTIWDAIAVAQSLDIRYLWADRLCINQDDENDQAAQIGQMDRIYGNAVVTIVAATSKDLSAGIRGITTPRSVDQLASEVCSAPVVNVVVPIQSEIDRSPWAGRAWTFQEKLLSKRLLIFHHGMVEFYCRCGVMREDMTARDAGVVPPAIGWLSLASGEISSSMKPQSYAGQPPRLLRSPVFVEYAGLIEQYTPRRMTEGSDAVPAILSLLKILIQSEQGKARLLHGLVEEFFDQALHWQPASEENVRLQLRDRDGTPRSGFPTWSWAAWEPVGEHPGGARYEVPFQVHTDDKGALKKVILDDASEEREERIRPLLRWYVAGNRALVSIPSSSSDTGIKKSTVPPPMRSKSSLGIGKIPVPPPTRPPKPIRLRSSPATIPKPAMLHSQPTTTGLRPLNGTGLGVAFGTRADHASWDKFARQNTHNLDQSAPMVSDLQLSSGCLVFKTRSAEFRLGQTRSRVETLWRRNDNAPDASSGLTAHSTLHIRETAVLNENRREVGRVMLPDPDDPKLNRQPDHLHDFIMLSEAQYFGDEDNVEVGDHPLLNIMMIKWDENRTLATRRAMGKMKKKDWWSAPGREETVVLK</sequence>
<feature type="region of interest" description="Disordered" evidence="1">
    <location>
        <begin position="751"/>
        <end position="815"/>
    </location>
</feature>
<gene>
    <name evidence="3" type="ORF">Daus18300_012114</name>
</gene>
<accession>A0ABR3W3W9</accession>
<evidence type="ECO:0000256" key="1">
    <source>
        <dbReference type="SAM" id="MobiDB-lite"/>
    </source>
</evidence>
<dbReference type="EMBL" id="JAWRVE010000158">
    <property type="protein sequence ID" value="KAL1852516.1"/>
    <property type="molecule type" value="Genomic_DNA"/>
</dbReference>
<dbReference type="InterPro" id="IPR010730">
    <property type="entry name" value="HET"/>
</dbReference>
<protein>
    <recommendedName>
        <fullName evidence="2">Heterokaryon incompatibility domain-containing protein</fullName>
    </recommendedName>
</protein>
<dbReference type="PANTHER" id="PTHR33112">
    <property type="entry name" value="DOMAIN PROTEIN, PUTATIVE-RELATED"/>
    <property type="match status" value="1"/>
</dbReference>
<comment type="caution">
    <text evidence="3">The sequence shown here is derived from an EMBL/GenBank/DDBJ whole genome shotgun (WGS) entry which is preliminary data.</text>
</comment>
<reference evidence="3 4" key="1">
    <citation type="journal article" date="2024" name="IMA Fungus">
        <title>IMA Genome - F19 : A genome assembly and annotation guide to empower mycologists, including annotated draft genome sequences of Ceratocystis pirilliformis, Diaporthe australafricana, Fusarium ophioides, Paecilomyces lecythidis, and Sporothrix stenoceras.</title>
        <authorList>
            <person name="Aylward J."/>
            <person name="Wilson A.M."/>
            <person name="Visagie C.M."/>
            <person name="Spraker J."/>
            <person name="Barnes I."/>
            <person name="Buitendag C."/>
            <person name="Ceriani C."/>
            <person name="Del Mar Angel L."/>
            <person name="du Plessis D."/>
            <person name="Fuchs T."/>
            <person name="Gasser K."/>
            <person name="Kramer D."/>
            <person name="Li W."/>
            <person name="Munsamy K."/>
            <person name="Piso A."/>
            <person name="Price J.L."/>
            <person name="Sonnekus B."/>
            <person name="Thomas C."/>
            <person name="van der Nest A."/>
            <person name="van Dijk A."/>
            <person name="van Heerden A."/>
            <person name="van Vuuren N."/>
            <person name="Yilmaz N."/>
            <person name="Duong T.A."/>
            <person name="van der Merwe N.A."/>
            <person name="Wingfield M.J."/>
            <person name="Wingfield B.D."/>
        </authorList>
    </citation>
    <scope>NUCLEOTIDE SEQUENCE [LARGE SCALE GENOMIC DNA]</scope>
    <source>
        <strain evidence="3 4">CMW 18300</strain>
    </source>
</reference>
<proteinExistence type="predicted"/>
<organism evidence="3 4">
    <name type="scientific">Diaporthe australafricana</name>
    <dbReference type="NCBI Taxonomy" id="127596"/>
    <lineage>
        <taxon>Eukaryota</taxon>
        <taxon>Fungi</taxon>
        <taxon>Dikarya</taxon>
        <taxon>Ascomycota</taxon>
        <taxon>Pezizomycotina</taxon>
        <taxon>Sordariomycetes</taxon>
        <taxon>Sordariomycetidae</taxon>
        <taxon>Diaporthales</taxon>
        <taxon>Diaporthaceae</taxon>
        <taxon>Diaporthe</taxon>
    </lineage>
</organism>
<evidence type="ECO:0000259" key="2">
    <source>
        <dbReference type="Pfam" id="PF06985"/>
    </source>
</evidence>
<feature type="compositionally biased region" description="Polar residues" evidence="1">
    <location>
        <begin position="42"/>
        <end position="57"/>
    </location>
</feature>
<dbReference type="Proteomes" id="UP001583177">
    <property type="component" value="Unassembled WGS sequence"/>
</dbReference>
<keyword evidence="4" id="KW-1185">Reference proteome</keyword>
<feature type="region of interest" description="Disordered" evidence="1">
    <location>
        <begin position="24"/>
        <end position="63"/>
    </location>
</feature>
<dbReference type="Pfam" id="PF06985">
    <property type="entry name" value="HET"/>
    <property type="match status" value="1"/>
</dbReference>